<keyword evidence="1 2" id="KW-0812">Transmembrane</keyword>
<comment type="pathway">
    <text evidence="1">Phospholipid metabolism; phosphatidylglycerol biosynthesis; phosphatidylglycerol from CDP-diacylglycerol: step 2/2.</text>
</comment>
<organism evidence="4 5">
    <name type="scientific">Phaeovulum veldkampii DSM 11550</name>
    <dbReference type="NCBI Taxonomy" id="1185920"/>
    <lineage>
        <taxon>Bacteria</taxon>
        <taxon>Pseudomonadati</taxon>
        <taxon>Pseudomonadota</taxon>
        <taxon>Alphaproteobacteria</taxon>
        <taxon>Rhodobacterales</taxon>
        <taxon>Paracoccaceae</taxon>
        <taxon>Phaeovulum</taxon>
    </lineage>
</organism>
<dbReference type="AlphaFoldDB" id="A0A2T4JM34"/>
<comment type="cofactor">
    <cofactor evidence="1">
        <name>Mg(2+)</name>
        <dbReference type="ChEBI" id="CHEBI:18420"/>
    </cofactor>
</comment>
<dbReference type="Proteomes" id="UP000241899">
    <property type="component" value="Unassembled WGS sequence"/>
</dbReference>
<dbReference type="GO" id="GO:0009395">
    <property type="term" value="P:phospholipid catabolic process"/>
    <property type="evidence" value="ECO:0007669"/>
    <property type="project" value="UniProtKB-KW"/>
</dbReference>
<dbReference type="EC" id="3.1.3.27" evidence="1"/>
<dbReference type="OrthoDB" id="9804091at2"/>
<dbReference type="GO" id="GO:0006655">
    <property type="term" value="P:phosphatidylglycerol biosynthetic process"/>
    <property type="evidence" value="ECO:0007669"/>
    <property type="project" value="UniProtKB-UniPathway"/>
</dbReference>
<reference evidence="4 5" key="1">
    <citation type="submission" date="2018-03" db="EMBL/GenBank/DDBJ databases">
        <title>Rhodobacter veldkampii.</title>
        <authorList>
            <person name="Meyer T.E."/>
            <person name="Miller S."/>
            <person name="Lodha T."/>
            <person name="Gandham S."/>
            <person name="Chintalapati S."/>
            <person name="Chintalapati V.R."/>
        </authorList>
    </citation>
    <scope>NUCLEOTIDE SEQUENCE [LARGE SCALE GENOMIC DNA]</scope>
    <source>
        <strain evidence="4 5">DSM 11550</strain>
    </source>
</reference>
<dbReference type="Pfam" id="PF04608">
    <property type="entry name" value="PgpA"/>
    <property type="match status" value="1"/>
</dbReference>
<keyword evidence="1" id="KW-0479">Metal-binding</keyword>
<comment type="subcellular location">
    <subcellularLocation>
        <location evidence="1">Cell inner membrane</location>
        <topology evidence="1">Multi-pass membrane protein</topology>
    </subcellularLocation>
</comment>
<dbReference type="RefSeq" id="WP_107323661.1">
    <property type="nucleotide sequence ID" value="NZ_NHSP01000043.1"/>
</dbReference>
<dbReference type="PANTHER" id="PTHR36305">
    <property type="entry name" value="PHOSPHATIDYLGLYCEROPHOSPHATASE A"/>
    <property type="match status" value="1"/>
</dbReference>
<keyword evidence="1" id="KW-0443">Lipid metabolism</keyword>
<dbReference type="GO" id="GO:0005886">
    <property type="term" value="C:plasma membrane"/>
    <property type="evidence" value="ECO:0007669"/>
    <property type="project" value="UniProtKB-SubCell"/>
</dbReference>
<feature type="transmembrane region" description="Helical" evidence="2">
    <location>
        <begin position="21"/>
        <end position="37"/>
    </location>
</feature>
<evidence type="ECO:0000256" key="2">
    <source>
        <dbReference type="SAM" id="Phobius"/>
    </source>
</evidence>
<dbReference type="PIRSF" id="PIRSF006162">
    <property type="entry name" value="PgpA"/>
    <property type="match status" value="1"/>
</dbReference>
<evidence type="ECO:0000313" key="4">
    <source>
        <dbReference type="EMBL" id="PTE18923.1"/>
    </source>
</evidence>
<dbReference type="GO" id="GO:0008962">
    <property type="term" value="F:phosphatidylglycerophosphatase activity"/>
    <property type="evidence" value="ECO:0007669"/>
    <property type="project" value="UniProtKB-EC"/>
</dbReference>
<comment type="function">
    <text evidence="1">Lipid phosphatase which dephosphorylates phosphatidylglycerophosphate (PGP) to phosphatidylglycerol (PG).</text>
</comment>
<feature type="transmembrane region" description="Helical" evidence="2">
    <location>
        <begin position="145"/>
        <end position="166"/>
    </location>
</feature>
<keyword evidence="1" id="KW-0442">Lipid degradation</keyword>
<dbReference type="SUPFAM" id="SSF101307">
    <property type="entry name" value="YutG-like"/>
    <property type="match status" value="1"/>
</dbReference>
<gene>
    <name evidence="4" type="ORF">C5F46_01810</name>
</gene>
<feature type="domain" description="YutG/PgpA" evidence="3">
    <location>
        <begin position="9"/>
        <end position="159"/>
    </location>
</feature>
<evidence type="ECO:0000256" key="1">
    <source>
        <dbReference type="PIRNR" id="PIRNR006162"/>
    </source>
</evidence>
<keyword evidence="1" id="KW-1208">Phospholipid metabolism</keyword>
<accession>A0A2T4JM34</accession>
<feature type="transmembrane region" description="Helical" evidence="2">
    <location>
        <begin position="81"/>
        <end position="101"/>
    </location>
</feature>
<sequence>MNPSTIRFITTFGQVGEIPKAPGTFGALVALLFALAIDRGFGFWGLLVATIGITLLGFWSVNEALRERPGEDPSEIVIDEVAGMFVALLFPAFVFWLTGVGDWATRAYPAWIAAFALFRLFDIWKPSIIGKIDARRDAQAVMLDDLVAGAAAGVCTLVIATLWHLVF</sequence>
<evidence type="ECO:0000313" key="5">
    <source>
        <dbReference type="Proteomes" id="UP000241899"/>
    </source>
</evidence>
<feature type="transmembrane region" description="Helical" evidence="2">
    <location>
        <begin position="43"/>
        <end position="61"/>
    </location>
</feature>
<dbReference type="EMBL" id="PZKF01000003">
    <property type="protein sequence ID" value="PTE18923.1"/>
    <property type="molecule type" value="Genomic_DNA"/>
</dbReference>
<keyword evidence="1" id="KW-0378">Hydrolase</keyword>
<dbReference type="PANTHER" id="PTHR36305:SF1">
    <property type="entry name" value="PHOSPHATIDYLGLYCEROPHOSPHATASE A"/>
    <property type="match status" value="1"/>
</dbReference>
<keyword evidence="2" id="KW-1133">Transmembrane helix</keyword>
<dbReference type="InterPro" id="IPR007686">
    <property type="entry name" value="YutG/PgpA"/>
</dbReference>
<comment type="catalytic activity">
    <reaction evidence="1">
        <text>a 1,2-diacyl-sn-glycero-3-phospho-(1'-sn-glycero-3'-phosphate) + H2O = a 1,2-diacyl-sn-glycero-3-phospho-(1'-sn-glycerol) + phosphate</text>
        <dbReference type="Rhea" id="RHEA:33751"/>
        <dbReference type="ChEBI" id="CHEBI:15377"/>
        <dbReference type="ChEBI" id="CHEBI:43474"/>
        <dbReference type="ChEBI" id="CHEBI:60110"/>
        <dbReference type="ChEBI" id="CHEBI:64716"/>
        <dbReference type="EC" id="3.1.3.27"/>
    </reaction>
</comment>
<dbReference type="CDD" id="cd06971">
    <property type="entry name" value="PgpA"/>
    <property type="match status" value="1"/>
</dbReference>
<comment type="caution">
    <text evidence="4">The sequence shown here is derived from an EMBL/GenBank/DDBJ whole genome shotgun (WGS) entry which is preliminary data.</text>
</comment>
<protein>
    <recommendedName>
        <fullName evidence="1">Phosphatidylglycerophosphatase A</fullName>
        <ecNumber evidence="1">3.1.3.27</ecNumber>
    </recommendedName>
    <alternativeName>
        <fullName evidence="1">Phosphatidylglycerolphosphate phosphatase A</fullName>
    </alternativeName>
</protein>
<evidence type="ECO:0000259" key="3">
    <source>
        <dbReference type="Pfam" id="PF04608"/>
    </source>
</evidence>
<keyword evidence="5" id="KW-1185">Reference proteome</keyword>
<dbReference type="InterPro" id="IPR036681">
    <property type="entry name" value="PgpA-like_sf"/>
</dbReference>
<keyword evidence="1" id="KW-0460">Magnesium</keyword>
<proteinExistence type="predicted"/>
<dbReference type="UniPathway" id="UPA00084">
    <property type="reaction ID" value="UER00504"/>
</dbReference>
<dbReference type="InterPro" id="IPR026037">
    <property type="entry name" value="PgpA"/>
</dbReference>
<keyword evidence="1" id="KW-0997">Cell inner membrane</keyword>
<keyword evidence="1" id="KW-1003">Cell membrane</keyword>
<name>A0A2T4JM34_9RHOB</name>
<keyword evidence="1 2" id="KW-0472">Membrane</keyword>
<dbReference type="GO" id="GO:0046872">
    <property type="term" value="F:metal ion binding"/>
    <property type="evidence" value="ECO:0007669"/>
    <property type="project" value="UniProtKB-KW"/>
</dbReference>
<keyword evidence="1" id="KW-0595">Phospholipid degradation</keyword>